<keyword evidence="2" id="KW-1185">Reference proteome</keyword>
<sequence length="143" mass="16302">MMNAFIEYFRGRLLALGIVLLGLGGFAAFDQYNKRTNYTPVQARLSKVEELCYMEKRERRTTSTSDVIACDLAQYAVANHPKWQGFTIKSQIRLEYAYVSPVDGRTHSGKRTIDYWPGGKKLSRGDLFPIRASKTDPDKTREA</sequence>
<evidence type="ECO:0000313" key="2">
    <source>
        <dbReference type="Proteomes" id="UP001144323"/>
    </source>
</evidence>
<dbReference type="EMBL" id="BSEC01000001">
    <property type="protein sequence ID" value="GLI93120.1"/>
    <property type="molecule type" value="Genomic_DNA"/>
</dbReference>
<organism evidence="1 2">
    <name type="scientific">Methylocystis echinoides</name>
    <dbReference type="NCBI Taxonomy" id="29468"/>
    <lineage>
        <taxon>Bacteria</taxon>
        <taxon>Pseudomonadati</taxon>
        <taxon>Pseudomonadota</taxon>
        <taxon>Alphaproteobacteria</taxon>
        <taxon>Hyphomicrobiales</taxon>
        <taxon>Methylocystaceae</taxon>
        <taxon>Methylocystis</taxon>
    </lineage>
</organism>
<dbReference type="AlphaFoldDB" id="A0A9W6GUJ0"/>
<evidence type="ECO:0000313" key="1">
    <source>
        <dbReference type="EMBL" id="GLI93120.1"/>
    </source>
</evidence>
<proteinExistence type="predicted"/>
<gene>
    <name evidence="1" type="ORF">LMG27198_21120</name>
</gene>
<protein>
    <submittedName>
        <fullName evidence="1">Uncharacterized protein</fullName>
    </submittedName>
</protein>
<reference evidence="1" key="1">
    <citation type="journal article" date="2023" name="Int. J. Syst. Evol. Microbiol.">
        <title>Methylocystis iwaonis sp. nov., a type II methane-oxidizing bacterium from surface soil of a rice paddy field in Japan, and emended description of the genus Methylocystis (ex Whittenbury et al. 1970) Bowman et al. 1993.</title>
        <authorList>
            <person name="Kaise H."/>
            <person name="Sawadogo J.B."/>
            <person name="Alam M.S."/>
            <person name="Ueno C."/>
            <person name="Dianou D."/>
            <person name="Shinjo R."/>
            <person name="Asakawa S."/>
        </authorList>
    </citation>
    <scope>NUCLEOTIDE SEQUENCE</scope>
    <source>
        <strain evidence="1">LMG27198</strain>
    </source>
</reference>
<dbReference type="Proteomes" id="UP001144323">
    <property type="component" value="Unassembled WGS sequence"/>
</dbReference>
<dbReference type="RefSeq" id="WP_281802749.1">
    <property type="nucleotide sequence ID" value="NZ_BSEC01000001.1"/>
</dbReference>
<comment type="caution">
    <text evidence="1">The sequence shown here is derived from an EMBL/GenBank/DDBJ whole genome shotgun (WGS) entry which is preliminary data.</text>
</comment>
<accession>A0A9W6GUJ0</accession>
<name>A0A9W6GUJ0_9HYPH</name>